<name>G1QG35_MYOLU</name>
<dbReference type="GeneTree" id="ENSGT00940000158880"/>
<dbReference type="Ensembl" id="ENSMLUT00000026648.1">
    <property type="protein sequence ID" value="ENSMLUP00000022668.1"/>
    <property type="gene ID" value="ENSMLUG00000023453.1"/>
</dbReference>
<reference evidence="2 3" key="1">
    <citation type="journal article" date="2011" name="Nature">
        <title>A high-resolution map of human evolutionary constraint using 29 mammals.</title>
        <authorList>
            <person name="Lindblad-Toh K."/>
            <person name="Garber M."/>
            <person name="Zuk O."/>
            <person name="Lin M.F."/>
            <person name="Parker B.J."/>
            <person name="Washietl S."/>
            <person name="Kheradpour P."/>
            <person name="Ernst J."/>
            <person name="Jordan G."/>
            <person name="Mauceli E."/>
            <person name="Ward L.D."/>
            <person name="Lowe C.B."/>
            <person name="Holloway A.K."/>
            <person name="Clamp M."/>
            <person name="Gnerre S."/>
            <person name="Alfoldi J."/>
            <person name="Beal K."/>
            <person name="Chang J."/>
            <person name="Clawson H."/>
            <person name="Cuff J."/>
            <person name="Di Palma F."/>
            <person name="Fitzgerald S."/>
            <person name="Flicek P."/>
            <person name="Guttman M."/>
            <person name="Hubisz M.J."/>
            <person name="Jaffe D.B."/>
            <person name="Jungreis I."/>
            <person name="Kent W.J."/>
            <person name="Kostka D."/>
            <person name="Lara M."/>
            <person name="Martins A.L."/>
            <person name="Massingham T."/>
            <person name="Moltke I."/>
            <person name="Raney B.J."/>
            <person name="Rasmussen M.D."/>
            <person name="Robinson J."/>
            <person name="Stark A."/>
            <person name="Vilella A.J."/>
            <person name="Wen J."/>
            <person name="Xie X."/>
            <person name="Zody M.C."/>
            <person name="Baldwin J."/>
            <person name="Bloom T."/>
            <person name="Chin C.W."/>
            <person name="Heiman D."/>
            <person name="Nicol R."/>
            <person name="Nusbaum C."/>
            <person name="Young S."/>
            <person name="Wilkinson J."/>
            <person name="Worley K.C."/>
            <person name="Kovar C.L."/>
            <person name="Muzny D.M."/>
            <person name="Gibbs R.A."/>
            <person name="Cree A."/>
            <person name="Dihn H.H."/>
            <person name="Fowler G."/>
            <person name="Jhangiani S."/>
            <person name="Joshi V."/>
            <person name="Lee S."/>
            <person name="Lewis L.R."/>
            <person name="Nazareth L.V."/>
            <person name="Okwuonu G."/>
            <person name="Santibanez J."/>
            <person name="Warren W.C."/>
            <person name="Mardis E.R."/>
            <person name="Weinstock G.M."/>
            <person name="Wilson R.K."/>
            <person name="Delehaunty K."/>
            <person name="Dooling D."/>
            <person name="Fronik C."/>
            <person name="Fulton L."/>
            <person name="Fulton B."/>
            <person name="Graves T."/>
            <person name="Minx P."/>
            <person name="Sodergren E."/>
            <person name="Birney E."/>
            <person name="Margulies E.H."/>
            <person name="Herrero J."/>
            <person name="Green E.D."/>
            <person name="Haussler D."/>
            <person name="Siepel A."/>
            <person name="Goldman N."/>
            <person name="Pollard K.S."/>
            <person name="Pedersen J.S."/>
            <person name="Lander E.S."/>
            <person name="Kellis M."/>
        </authorList>
    </citation>
    <scope>NUCLEOTIDE SEQUENCE [LARGE SCALE GENOMIC DNA]</scope>
</reference>
<reference evidence="2" key="3">
    <citation type="submission" date="2025-09" db="UniProtKB">
        <authorList>
            <consortium name="Ensembl"/>
        </authorList>
    </citation>
    <scope>IDENTIFICATION</scope>
</reference>
<dbReference type="OMA" id="QYISENP"/>
<dbReference type="EMBL" id="AAPE02064746">
    <property type="status" value="NOT_ANNOTATED_CDS"/>
    <property type="molecule type" value="Genomic_DNA"/>
</dbReference>
<dbReference type="GO" id="GO:0007018">
    <property type="term" value="P:microtubule-based movement"/>
    <property type="evidence" value="ECO:0007669"/>
    <property type="project" value="InterPro"/>
</dbReference>
<dbReference type="InterPro" id="IPR013602">
    <property type="entry name" value="Dynein_heavy_linker"/>
</dbReference>
<dbReference type="eggNOG" id="KOG3595">
    <property type="taxonomic scope" value="Eukaryota"/>
</dbReference>
<dbReference type="GO" id="GO:0045505">
    <property type="term" value="F:dynein intermediate chain binding"/>
    <property type="evidence" value="ECO:0007669"/>
    <property type="project" value="InterPro"/>
</dbReference>
<feature type="domain" description="Dynein heavy chain linker" evidence="1">
    <location>
        <begin position="184"/>
        <end position="286"/>
    </location>
</feature>
<evidence type="ECO:0000313" key="2">
    <source>
        <dbReference type="Ensembl" id="ENSMLUP00000022668.1"/>
    </source>
</evidence>
<evidence type="ECO:0000313" key="3">
    <source>
        <dbReference type="Proteomes" id="UP000001074"/>
    </source>
</evidence>
<accession>G1QG35</accession>
<dbReference type="PANTHER" id="PTHR45703">
    <property type="entry name" value="DYNEIN HEAVY CHAIN"/>
    <property type="match status" value="1"/>
</dbReference>
<dbReference type="Proteomes" id="UP000001074">
    <property type="component" value="Unassembled WGS sequence"/>
</dbReference>
<dbReference type="InParanoid" id="G1QG35"/>
<sequence>EHLLRFVIDSLNELQEFIKETDGGLQRELSEGDHDGLIDIMGHLLAVRSRQRATDELFEPLKETITLLETYGQKMPEQVYIQLEELPERWETTKKIAATVRHEVSPLQNAEVTLIRKKCILFDGKQAEFRERFKLYAPFGFHAENPYTVLDKANQELEALEEEMLQMQESTRLFEVVLPEYKPMKQCRREIKLLKGLWDVIAYVKRSIDNWTKTQWRQINVEQMDVELRRFAKEIWSLDKEVRVWDAYTGLEGMVKDMAASLRAVRELQSPALRDRHWHQLMKAIGVSF</sequence>
<dbReference type="HOGENOM" id="CLU_037701_0_0_1"/>
<proteinExistence type="predicted"/>
<dbReference type="GO" id="GO:0051959">
    <property type="term" value="F:dynein light intermediate chain binding"/>
    <property type="evidence" value="ECO:0007669"/>
    <property type="project" value="InterPro"/>
</dbReference>
<protein>
    <recommendedName>
        <fullName evidence="1">Dynein heavy chain linker domain-containing protein</fullName>
    </recommendedName>
</protein>
<dbReference type="STRING" id="59463.ENSMLUP00000022668"/>
<dbReference type="AlphaFoldDB" id="G1QG35"/>
<dbReference type="InterPro" id="IPR026983">
    <property type="entry name" value="DHC"/>
</dbReference>
<dbReference type="PANTHER" id="PTHR45703:SF12">
    <property type="entry name" value="DYNEIN AXONEMAL HEAVY CHAIN 11"/>
    <property type="match status" value="1"/>
</dbReference>
<organism evidence="2 3">
    <name type="scientific">Myotis lucifugus</name>
    <name type="common">Little brown bat</name>
    <dbReference type="NCBI Taxonomy" id="59463"/>
    <lineage>
        <taxon>Eukaryota</taxon>
        <taxon>Metazoa</taxon>
        <taxon>Chordata</taxon>
        <taxon>Craniata</taxon>
        <taxon>Vertebrata</taxon>
        <taxon>Euteleostomi</taxon>
        <taxon>Mammalia</taxon>
        <taxon>Eutheria</taxon>
        <taxon>Laurasiatheria</taxon>
        <taxon>Chiroptera</taxon>
        <taxon>Yangochiroptera</taxon>
        <taxon>Vespertilionidae</taxon>
        <taxon>Myotis</taxon>
    </lineage>
</organism>
<dbReference type="Pfam" id="PF08393">
    <property type="entry name" value="DHC_N2"/>
    <property type="match status" value="1"/>
</dbReference>
<reference evidence="2" key="2">
    <citation type="submission" date="2025-08" db="UniProtKB">
        <authorList>
            <consortium name="Ensembl"/>
        </authorList>
    </citation>
    <scope>IDENTIFICATION</scope>
</reference>
<evidence type="ECO:0000259" key="1">
    <source>
        <dbReference type="Pfam" id="PF08393"/>
    </source>
</evidence>
<dbReference type="GO" id="GO:0030286">
    <property type="term" value="C:dynein complex"/>
    <property type="evidence" value="ECO:0007669"/>
    <property type="project" value="InterPro"/>
</dbReference>
<keyword evidence="3" id="KW-1185">Reference proteome</keyword>